<dbReference type="PANTHER" id="PTHR15672:SF8">
    <property type="entry name" value="PROTEIN ENCORE"/>
    <property type="match status" value="1"/>
</dbReference>
<keyword evidence="2" id="KW-0175">Coiled coil</keyword>
<keyword evidence="1" id="KW-0597">Phosphoprotein</keyword>
<name>A0A9C7PU15_9RHOD</name>
<feature type="coiled-coil region" evidence="2">
    <location>
        <begin position="20"/>
        <end position="47"/>
    </location>
</feature>
<reference evidence="4" key="1">
    <citation type="journal article" date="2022" name="Proc. Natl. Acad. Sci. U.S.A.">
        <title>Life cycle and functional genomics of the unicellular red alga Galdieria for elucidating algal and plant evolution and industrial use.</title>
        <authorList>
            <person name="Hirooka S."/>
            <person name="Itabashi T."/>
            <person name="Ichinose T.M."/>
            <person name="Onuma R."/>
            <person name="Fujiwara T."/>
            <person name="Yamashita S."/>
            <person name="Jong L.W."/>
            <person name="Tomita R."/>
            <person name="Iwane A.H."/>
            <person name="Miyagishima S.Y."/>
        </authorList>
    </citation>
    <scope>NUCLEOTIDE SEQUENCE</scope>
    <source>
        <strain evidence="4">NBRC 102759</strain>
    </source>
</reference>
<dbReference type="EMBL" id="BQMJ01000016">
    <property type="protein sequence ID" value="GJQ10469.1"/>
    <property type="molecule type" value="Genomic_DNA"/>
</dbReference>
<comment type="caution">
    <text evidence="4">The sequence shown here is derived from an EMBL/GenBank/DDBJ whole genome shotgun (WGS) entry which is preliminary data.</text>
</comment>
<dbReference type="Gene3D" id="3.30.1370.50">
    <property type="entry name" value="R3H-like domain"/>
    <property type="match status" value="1"/>
</dbReference>
<dbReference type="OrthoDB" id="278430at2759"/>
<dbReference type="PROSITE" id="PS51061">
    <property type="entry name" value="R3H"/>
    <property type="match status" value="1"/>
</dbReference>
<dbReference type="Pfam" id="PF01424">
    <property type="entry name" value="R3H"/>
    <property type="match status" value="1"/>
</dbReference>
<dbReference type="InterPro" id="IPR036867">
    <property type="entry name" value="R3H_dom_sf"/>
</dbReference>
<accession>A0A9C7PU15</accession>
<dbReference type="AlphaFoldDB" id="A0A9C7PU15"/>
<dbReference type="SMART" id="SM00393">
    <property type="entry name" value="R3H"/>
    <property type="match status" value="1"/>
</dbReference>
<evidence type="ECO:0000256" key="1">
    <source>
        <dbReference type="ARBA" id="ARBA00022553"/>
    </source>
</evidence>
<feature type="domain" description="R3H" evidence="3">
    <location>
        <begin position="24"/>
        <end position="92"/>
    </location>
</feature>
<dbReference type="PANTHER" id="PTHR15672">
    <property type="entry name" value="CAMP-REGULATED PHOSPHOPROTEIN 21 RELATED R3H DOMAIN CONTAINING PROTEIN"/>
    <property type="match status" value="1"/>
</dbReference>
<dbReference type="GO" id="GO:0003676">
    <property type="term" value="F:nucleic acid binding"/>
    <property type="evidence" value="ECO:0007669"/>
    <property type="project" value="UniProtKB-UniRule"/>
</dbReference>
<dbReference type="InterPro" id="IPR001374">
    <property type="entry name" value="R3H_dom"/>
</dbReference>
<reference evidence="4" key="2">
    <citation type="submission" date="2022-01" db="EMBL/GenBank/DDBJ databases">
        <authorList>
            <person name="Hirooka S."/>
            <person name="Miyagishima S.Y."/>
        </authorList>
    </citation>
    <scope>NUCLEOTIDE SEQUENCE</scope>
    <source>
        <strain evidence="4">NBRC 102759</strain>
    </source>
</reference>
<dbReference type="SUPFAM" id="SSF82708">
    <property type="entry name" value="R3H domain"/>
    <property type="match status" value="1"/>
</dbReference>
<evidence type="ECO:0000313" key="5">
    <source>
        <dbReference type="Proteomes" id="UP001061958"/>
    </source>
</evidence>
<evidence type="ECO:0000256" key="2">
    <source>
        <dbReference type="SAM" id="Coils"/>
    </source>
</evidence>
<proteinExistence type="predicted"/>
<gene>
    <name evidence="4" type="ORF">GpartN1_g2260.t1</name>
</gene>
<evidence type="ECO:0000259" key="3">
    <source>
        <dbReference type="PROSITE" id="PS51061"/>
    </source>
</evidence>
<keyword evidence="5" id="KW-1185">Reference proteome</keyword>
<dbReference type="InterPro" id="IPR051937">
    <property type="entry name" value="R3H_domain_containing"/>
</dbReference>
<dbReference type="CDD" id="cd02325">
    <property type="entry name" value="R3H"/>
    <property type="match status" value="1"/>
</dbReference>
<evidence type="ECO:0000313" key="4">
    <source>
        <dbReference type="EMBL" id="GJQ10469.1"/>
    </source>
</evidence>
<sequence>MDYTTQEESLDSFLLSVLQNNKNRDTLKKLEETLNQFVKNSELQRLEFPPKTAFQRRIIHRVALRYGLDNLLLAAENNGTNSDKRRLILLKTEHTKIPNVLLSEWDKSVPKRGVVNELRQTPTENTNNKPFFLKRNEPNGVQRTLHRSSSCGGLEAGTGNVIRGVTEEEYQKARARIFNSNSVSQCSQTQVGTKMTVSEELSCIPSPDIPSHSFQPFLATDETRTGEDNWVTFVEEKETENDVYDPDFDRSYSRWGATIPMSTCANNSSQNLTDSYPHSTQLRPPIVGNYINQHYTFASKNQNAPLKGLESSSMMPRNISPDHSLTSSYPSLQFPSYQLHCSFGDSSQVVGYIPNNSVSTTSNDTSIYLSKDPSSYIHEFPPLGRT</sequence>
<dbReference type="Proteomes" id="UP001061958">
    <property type="component" value="Unassembled WGS sequence"/>
</dbReference>
<organism evidence="4 5">
    <name type="scientific">Galdieria partita</name>
    <dbReference type="NCBI Taxonomy" id="83374"/>
    <lineage>
        <taxon>Eukaryota</taxon>
        <taxon>Rhodophyta</taxon>
        <taxon>Bangiophyceae</taxon>
        <taxon>Galdieriales</taxon>
        <taxon>Galdieriaceae</taxon>
        <taxon>Galdieria</taxon>
    </lineage>
</organism>
<protein>
    <recommendedName>
        <fullName evidence="3">R3H domain-containing protein</fullName>
    </recommendedName>
</protein>